<protein>
    <submittedName>
        <fullName evidence="1">Uncharacterized protein</fullName>
    </submittedName>
</protein>
<dbReference type="EMBL" id="JARQZJ010000121">
    <property type="protein sequence ID" value="KAK9888331.1"/>
    <property type="molecule type" value="Genomic_DNA"/>
</dbReference>
<gene>
    <name evidence="1" type="ORF">WA026_000587</name>
</gene>
<name>A0AAW1V809_9CUCU</name>
<evidence type="ECO:0000313" key="1">
    <source>
        <dbReference type="EMBL" id="KAK9888331.1"/>
    </source>
</evidence>
<dbReference type="AlphaFoldDB" id="A0AAW1V809"/>
<evidence type="ECO:0000313" key="2">
    <source>
        <dbReference type="Proteomes" id="UP001431783"/>
    </source>
</evidence>
<keyword evidence="2" id="KW-1185">Reference proteome</keyword>
<reference evidence="1 2" key="1">
    <citation type="submission" date="2023-03" db="EMBL/GenBank/DDBJ databases">
        <title>Genome insight into feeding habits of ladybird beetles.</title>
        <authorList>
            <person name="Li H.-S."/>
            <person name="Huang Y.-H."/>
            <person name="Pang H."/>
        </authorList>
    </citation>
    <scope>NUCLEOTIDE SEQUENCE [LARGE SCALE GENOMIC DNA]</scope>
    <source>
        <strain evidence="1">SYSU_2023b</strain>
        <tissue evidence="1">Whole body</tissue>
    </source>
</reference>
<dbReference type="Proteomes" id="UP001431783">
    <property type="component" value="Unassembled WGS sequence"/>
</dbReference>
<comment type="caution">
    <text evidence="1">The sequence shown here is derived from an EMBL/GenBank/DDBJ whole genome shotgun (WGS) entry which is preliminary data.</text>
</comment>
<accession>A0AAW1V809</accession>
<organism evidence="1 2">
    <name type="scientific">Henosepilachna vigintioctopunctata</name>
    <dbReference type="NCBI Taxonomy" id="420089"/>
    <lineage>
        <taxon>Eukaryota</taxon>
        <taxon>Metazoa</taxon>
        <taxon>Ecdysozoa</taxon>
        <taxon>Arthropoda</taxon>
        <taxon>Hexapoda</taxon>
        <taxon>Insecta</taxon>
        <taxon>Pterygota</taxon>
        <taxon>Neoptera</taxon>
        <taxon>Endopterygota</taxon>
        <taxon>Coleoptera</taxon>
        <taxon>Polyphaga</taxon>
        <taxon>Cucujiformia</taxon>
        <taxon>Coccinelloidea</taxon>
        <taxon>Coccinellidae</taxon>
        <taxon>Epilachninae</taxon>
        <taxon>Epilachnini</taxon>
        <taxon>Henosepilachna</taxon>
    </lineage>
</organism>
<sequence length="124" mass="13805">MQFANMPSEKIEKSSNLMLKQFKTMDVDIAQNNSQAELFRSAGENTRTEETNGAEDKTLKDVTASEWIAIFILCFVNLINYMDRFTIAAISSRLLKTPANALVSARITGFPPARITGFPPELSL</sequence>
<proteinExistence type="predicted"/>